<evidence type="ECO:0000256" key="1">
    <source>
        <dbReference type="SAM" id="MobiDB-lite"/>
    </source>
</evidence>
<name>A0A8S0SUQ1_OLEEU</name>
<dbReference type="EMBL" id="CACTIH010005537">
    <property type="protein sequence ID" value="CAA2996888.1"/>
    <property type="molecule type" value="Genomic_DNA"/>
</dbReference>
<dbReference type="AlphaFoldDB" id="A0A8S0SUQ1"/>
<proteinExistence type="predicted"/>
<gene>
    <name evidence="2" type="ORF">OLEA9_A004309</name>
</gene>
<keyword evidence="3" id="KW-1185">Reference proteome</keyword>
<reference evidence="2 3" key="1">
    <citation type="submission" date="2019-12" db="EMBL/GenBank/DDBJ databases">
        <authorList>
            <person name="Alioto T."/>
            <person name="Alioto T."/>
            <person name="Gomez Garrido J."/>
        </authorList>
    </citation>
    <scope>NUCLEOTIDE SEQUENCE [LARGE SCALE GENOMIC DNA]</scope>
</reference>
<feature type="region of interest" description="Disordered" evidence="1">
    <location>
        <begin position="120"/>
        <end position="141"/>
    </location>
</feature>
<evidence type="ECO:0000313" key="3">
    <source>
        <dbReference type="Proteomes" id="UP000594638"/>
    </source>
</evidence>
<organism evidence="2 3">
    <name type="scientific">Olea europaea subsp. europaea</name>
    <dbReference type="NCBI Taxonomy" id="158383"/>
    <lineage>
        <taxon>Eukaryota</taxon>
        <taxon>Viridiplantae</taxon>
        <taxon>Streptophyta</taxon>
        <taxon>Embryophyta</taxon>
        <taxon>Tracheophyta</taxon>
        <taxon>Spermatophyta</taxon>
        <taxon>Magnoliopsida</taxon>
        <taxon>eudicotyledons</taxon>
        <taxon>Gunneridae</taxon>
        <taxon>Pentapetalae</taxon>
        <taxon>asterids</taxon>
        <taxon>lamiids</taxon>
        <taxon>Lamiales</taxon>
        <taxon>Oleaceae</taxon>
        <taxon>Oleeae</taxon>
        <taxon>Olea</taxon>
    </lineage>
</organism>
<evidence type="ECO:0000313" key="2">
    <source>
        <dbReference type="EMBL" id="CAA2996888.1"/>
    </source>
</evidence>
<feature type="compositionally biased region" description="Low complexity" evidence="1">
    <location>
        <begin position="130"/>
        <end position="141"/>
    </location>
</feature>
<accession>A0A8S0SUQ1</accession>
<comment type="caution">
    <text evidence="2">The sequence shown here is derived from an EMBL/GenBank/DDBJ whole genome shotgun (WGS) entry which is preliminary data.</text>
</comment>
<sequence length="141" mass="15389">MVTLDSEDDITDFSIILGFTQEPSMPSKNKGTMAPEGDDVQTPSRRLPSITTNNMVTKVENLGSPSRPVTRSVTFLSESKVRFDRHSNVGGTHNTGVDVLKKPILEKTGRRVMETIVIGSSSKKKKVAKSQKAQASCIPKE</sequence>
<protein>
    <submittedName>
        <fullName evidence="2">Uncharacterized protein</fullName>
    </submittedName>
</protein>
<feature type="region of interest" description="Disordered" evidence="1">
    <location>
        <begin position="18"/>
        <end position="49"/>
    </location>
</feature>
<dbReference type="Proteomes" id="UP000594638">
    <property type="component" value="Unassembled WGS sequence"/>
</dbReference>
<feature type="compositionally biased region" description="Polar residues" evidence="1">
    <location>
        <begin position="21"/>
        <end position="30"/>
    </location>
</feature>
<dbReference type="Gramene" id="OE9A004309T1">
    <property type="protein sequence ID" value="OE9A004309C1"/>
    <property type="gene ID" value="OE9A004309"/>
</dbReference>